<dbReference type="InterPro" id="IPR006696">
    <property type="entry name" value="DUF423"/>
</dbReference>
<evidence type="ECO:0000256" key="4">
    <source>
        <dbReference type="ARBA" id="ARBA00022989"/>
    </source>
</evidence>
<gene>
    <name evidence="7" type="ORF">SAMN02745131_02724</name>
</gene>
<keyword evidence="3 6" id="KW-0812">Transmembrane</keyword>
<dbReference type="STRING" id="1121884.SAMN02745131_02724"/>
<dbReference type="Pfam" id="PF04241">
    <property type="entry name" value="DUF423"/>
    <property type="match status" value="1"/>
</dbReference>
<feature type="transmembrane region" description="Helical" evidence="6">
    <location>
        <begin position="102"/>
        <end position="126"/>
    </location>
</feature>
<proteinExistence type="inferred from homology"/>
<name>A0A1M5BXS9_9BACT</name>
<dbReference type="EMBL" id="FQUU01000011">
    <property type="protein sequence ID" value="SHF47231.1"/>
    <property type="molecule type" value="Genomic_DNA"/>
</dbReference>
<dbReference type="AlphaFoldDB" id="A0A1M5BXS9"/>
<evidence type="ECO:0000313" key="8">
    <source>
        <dbReference type="Proteomes" id="UP000184048"/>
    </source>
</evidence>
<reference evidence="7 8" key="1">
    <citation type="submission" date="2016-11" db="EMBL/GenBank/DDBJ databases">
        <authorList>
            <person name="Jaros S."/>
            <person name="Januszkiewicz K."/>
            <person name="Wedrychowicz H."/>
        </authorList>
    </citation>
    <scope>NUCLEOTIDE SEQUENCE [LARGE SCALE GENOMIC DNA]</scope>
    <source>
        <strain evidence="7 8">DSM 18119</strain>
    </source>
</reference>
<dbReference type="OrthoDB" id="9802121at2"/>
<evidence type="ECO:0000256" key="3">
    <source>
        <dbReference type="ARBA" id="ARBA00022692"/>
    </source>
</evidence>
<evidence type="ECO:0000256" key="5">
    <source>
        <dbReference type="ARBA" id="ARBA00023136"/>
    </source>
</evidence>
<comment type="similarity">
    <text evidence="2">Belongs to the UPF0382 family.</text>
</comment>
<feature type="transmembrane region" description="Helical" evidence="6">
    <location>
        <begin position="67"/>
        <end position="90"/>
    </location>
</feature>
<dbReference type="PANTHER" id="PTHR43461:SF1">
    <property type="entry name" value="TRANSMEMBRANE PROTEIN 256"/>
    <property type="match status" value="1"/>
</dbReference>
<dbReference type="PANTHER" id="PTHR43461">
    <property type="entry name" value="TRANSMEMBRANE PROTEIN 256"/>
    <property type="match status" value="1"/>
</dbReference>
<evidence type="ECO:0000256" key="6">
    <source>
        <dbReference type="SAM" id="Phobius"/>
    </source>
</evidence>
<sequence length="128" mass="13771">MHKIFLILGTVLGGLAVALGAFGAHGLKKLVAPETIATYQTGVHYQMYHALALIFLGILTERTANSFLNYSGLMFLGGVVFFSGSLYLIVSMQAMNKAIPTYIGIITPVGGLLFIIGWILLLLGIIRK</sequence>
<organism evidence="7 8">
    <name type="scientific">Flavisolibacter ginsengisoli DSM 18119</name>
    <dbReference type="NCBI Taxonomy" id="1121884"/>
    <lineage>
        <taxon>Bacteria</taxon>
        <taxon>Pseudomonadati</taxon>
        <taxon>Bacteroidota</taxon>
        <taxon>Chitinophagia</taxon>
        <taxon>Chitinophagales</taxon>
        <taxon>Chitinophagaceae</taxon>
        <taxon>Flavisolibacter</taxon>
    </lineage>
</organism>
<keyword evidence="5 6" id="KW-0472">Membrane</keyword>
<comment type="subcellular location">
    <subcellularLocation>
        <location evidence="1">Membrane</location>
        <topology evidence="1">Multi-pass membrane protein</topology>
    </subcellularLocation>
</comment>
<evidence type="ECO:0000256" key="1">
    <source>
        <dbReference type="ARBA" id="ARBA00004141"/>
    </source>
</evidence>
<accession>A0A1M5BXS9</accession>
<keyword evidence="8" id="KW-1185">Reference proteome</keyword>
<evidence type="ECO:0000313" key="7">
    <source>
        <dbReference type="EMBL" id="SHF47231.1"/>
    </source>
</evidence>
<keyword evidence="4 6" id="KW-1133">Transmembrane helix</keyword>
<dbReference type="RefSeq" id="WP_072835959.1">
    <property type="nucleotide sequence ID" value="NZ_FQUU01000011.1"/>
</dbReference>
<dbReference type="Proteomes" id="UP000184048">
    <property type="component" value="Unassembled WGS sequence"/>
</dbReference>
<feature type="transmembrane region" description="Helical" evidence="6">
    <location>
        <begin position="44"/>
        <end position="60"/>
    </location>
</feature>
<dbReference type="GO" id="GO:0005886">
    <property type="term" value="C:plasma membrane"/>
    <property type="evidence" value="ECO:0007669"/>
    <property type="project" value="TreeGrafter"/>
</dbReference>
<protein>
    <submittedName>
        <fullName evidence="7">Uncharacterized membrane protein YgdD, TMEM256/DUF423 family</fullName>
    </submittedName>
</protein>
<evidence type="ECO:0000256" key="2">
    <source>
        <dbReference type="ARBA" id="ARBA00009694"/>
    </source>
</evidence>